<name>A0A5J5IHF8_9BACT</name>
<dbReference type="RefSeq" id="WP_150415417.1">
    <property type="nucleotide sequence ID" value="NZ_VYQF01000003.1"/>
</dbReference>
<gene>
    <name evidence="1" type="ORF">FW778_14205</name>
</gene>
<proteinExistence type="predicted"/>
<protein>
    <submittedName>
        <fullName evidence="1">TerB family tellurite resistance protein</fullName>
    </submittedName>
</protein>
<dbReference type="EMBL" id="VYQF01000003">
    <property type="protein sequence ID" value="KAA9038696.1"/>
    <property type="molecule type" value="Genomic_DNA"/>
</dbReference>
<evidence type="ECO:0000313" key="2">
    <source>
        <dbReference type="Proteomes" id="UP000326903"/>
    </source>
</evidence>
<reference evidence="1 2" key="1">
    <citation type="submission" date="2019-09" db="EMBL/GenBank/DDBJ databases">
        <title>Draft genome sequence of Ginsengibacter sp. BR5-29.</title>
        <authorList>
            <person name="Im W.-T."/>
        </authorList>
    </citation>
    <scope>NUCLEOTIDE SEQUENCE [LARGE SCALE GENOMIC DNA]</scope>
    <source>
        <strain evidence="1 2">BR5-29</strain>
    </source>
</reference>
<accession>A0A5J5IHF8</accession>
<comment type="caution">
    <text evidence="1">The sequence shown here is derived from an EMBL/GenBank/DDBJ whole genome shotgun (WGS) entry which is preliminary data.</text>
</comment>
<dbReference type="Proteomes" id="UP000326903">
    <property type="component" value="Unassembled WGS sequence"/>
</dbReference>
<dbReference type="AlphaFoldDB" id="A0A5J5IHF8"/>
<evidence type="ECO:0000313" key="1">
    <source>
        <dbReference type="EMBL" id="KAA9038696.1"/>
    </source>
</evidence>
<keyword evidence="2" id="KW-1185">Reference proteome</keyword>
<organism evidence="1 2">
    <name type="scientific">Ginsengibacter hankyongi</name>
    <dbReference type="NCBI Taxonomy" id="2607284"/>
    <lineage>
        <taxon>Bacteria</taxon>
        <taxon>Pseudomonadati</taxon>
        <taxon>Bacteroidota</taxon>
        <taxon>Chitinophagia</taxon>
        <taxon>Chitinophagales</taxon>
        <taxon>Chitinophagaceae</taxon>
        <taxon>Ginsengibacter</taxon>
    </lineage>
</organism>
<sequence length="209" mass="23930">MKKCVWIIVMIIFIKSHSYGQTQEAKQLLLDVGKLVQLKNILMDLKKGYEIVSGGYTAIKNISEGNFNLHNIFLSSLLEVSPAVKKYKRIADIVSTQLKIVSQYKSVLRQLKASGKFTIYEITYIQNVYSNLFNQSLKNLDALATIVTAGKMRMSDDERLSAIDNVWKEVDNEYNFLQHFNNQAKVLALQRAKEQNDISTINQLYNVNQ</sequence>